<keyword evidence="2" id="KW-1185">Reference proteome</keyword>
<reference evidence="2" key="1">
    <citation type="submission" date="2017-11" db="EMBL/GenBank/DDBJ databases">
        <authorList>
            <person name="McClendondon-Moss T.O."/>
            <person name="Donegan-Quick R.D."/>
            <person name="Bhuiyan S."/>
            <person name="Visi D.K."/>
            <person name="Allen M.S."/>
            <person name="Hughes L.E."/>
            <person name="Garlena R.A."/>
            <person name="Russell D.A."/>
            <person name="Pope W.H."/>
            <person name="Jacobs-Sera D."/>
            <person name="Hendrix R.W."/>
            <person name="Hatfull G.F."/>
        </authorList>
    </citation>
    <scope>NUCLEOTIDE SEQUENCE [LARGE SCALE GENOMIC DNA]</scope>
</reference>
<sequence>MQVHLMAGKFKKGARCSSACLTKDHRTFGECMRSKSLNLNPNLSNTQATKAWDGELQAYRDARAQGIQPAGTTRAKVQEAVEISNQRGKAFNADAPFS</sequence>
<gene>
    <name evidence="1" type="ORF">SEA_IMMANUEL3_42</name>
</gene>
<evidence type="ECO:0000313" key="2">
    <source>
        <dbReference type="Proteomes" id="UP000240216"/>
    </source>
</evidence>
<dbReference type="EMBL" id="MG518520">
    <property type="protein sequence ID" value="ATW69400.1"/>
    <property type="molecule type" value="Genomic_DNA"/>
</dbReference>
<evidence type="ECO:0000313" key="1">
    <source>
        <dbReference type="EMBL" id="ATW69400.1"/>
    </source>
</evidence>
<name>A0A2H4PR51_9CAUD</name>
<accession>A0A2H4PR51</accession>
<dbReference type="Proteomes" id="UP000240216">
    <property type="component" value="Segment"/>
</dbReference>
<protein>
    <submittedName>
        <fullName evidence="1">Uncharacterized protein</fullName>
    </submittedName>
</protein>
<proteinExistence type="predicted"/>
<organism evidence="1 2">
    <name type="scientific">Streptomyces phage Immanuel3</name>
    <dbReference type="NCBI Taxonomy" id="2053813"/>
    <lineage>
        <taxon>Viruses</taxon>
        <taxon>Duplodnaviria</taxon>
        <taxon>Heunggongvirae</taxon>
        <taxon>Uroviricota</taxon>
        <taxon>Caudoviricetes</taxon>
        <taxon>Beephvirinae</taxon>
        <taxon>Immanueltrevirus</taxon>
        <taxon>Immanueltrevirus immanuel3</taxon>
    </lineage>
</organism>